<organism evidence="2">
    <name type="scientific">Nitratifractor salsuginis</name>
    <dbReference type="NCBI Taxonomy" id="269261"/>
    <lineage>
        <taxon>Bacteria</taxon>
        <taxon>Pseudomonadati</taxon>
        <taxon>Campylobacterota</taxon>
        <taxon>Epsilonproteobacteria</taxon>
        <taxon>Campylobacterales</taxon>
        <taxon>Sulfurovaceae</taxon>
        <taxon>Nitratifractor</taxon>
    </lineage>
</organism>
<dbReference type="GO" id="GO:0005886">
    <property type="term" value="C:plasma membrane"/>
    <property type="evidence" value="ECO:0007669"/>
    <property type="project" value="UniProtKB-SubCell"/>
</dbReference>
<accession>A0A7V2SL71</accession>
<comment type="caution">
    <text evidence="2">The sequence shown here is derived from an EMBL/GenBank/DDBJ whole genome shotgun (WGS) entry which is preliminary data.</text>
</comment>
<keyword evidence="1" id="KW-1133">Transmembrane helix</keyword>
<dbReference type="PANTHER" id="PTHR43471">
    <property type="entry name" value="ABC TRANSPORTER PERMEASE"/>
    <property type="match status" value="1"/>
</dbReference>
<sequence length="275" mass="30612">MKNLLLVAYLDIRESLRSKWFYVYAFVFGGLMGLFFISGITDSVVMGFTGLSRLLLVFMQVTIIILPIFILITTVKSISGDRESNILEYMLSFPISLKEYYWGKFMGRFVTVFFPVIVALLIGVAWGLVKGGELPWAMVGLYSALILSLCLVFLGIAFFISTLVKSHDVGLGLSFAVWILLLAFIDVALIGLMMQNRISDGVIITVAMLNPLEAFRIGAIALFDPELTVIGPVAYYLLDTLGRKMLMLYAVFYPIALGGVFALLGYTLFRKKDLL</sequence>
<feature type="transmembrane region" description="Helical" evidence="1">
    <location>
        <begin position="250"/>
        <end position="269"/>
    </location>
</feature>
<feature type="transmembrane region" description="Helical" evidence="1">
    <location>
        <begin position="141"/>
        <end position="164"/>
    </location>
</feature>
<reference evidence="2" key="1">
    <citation type="journal article" date="2020" name="mSystems">
        <title>Genome- and Community-Level Interaction Insights into Carbon Utilization and Element Cycling Functions of Hydrothermarchaeota in Hydrothermal Sediment.</title>
        <authorList>
            <person name="Zhou Z."/>
            <person name="Liu Y."/>
            <person name="Xu W."/>
            <person name="Pan J."/>
            <person name="Luo Z.H."/>
            <person name="Li M."/>
        </authorList>
    </citation>
    <scope>NUCLEOTIDE SEQUENCE [LARGE SCALE GENOMIC DNA]</scope>
    <source>
        <strain evidence="2">HyVt-513</strain>
    </source>
</reference>
<feature type="transmembrane region" description="Helical" evidence="1">
    <location>
        <begin position="105"/>
        <end position="129"/>
    </location>
</feature>
<gene>
    <name evidence="2" type="ORF">ENJ74_01895</name>
</gene>
<evidence type="ECO:0000256" key="1">
    <source>
        <dbReference type="SAM" id="Phobius"/>
    </source>
</evidence>
<name>A0A7V2SL71_9BACT</name>
<protein>
    <submittedName>
        <fullName evidence="2">ABC transporter permease</fullName>
    </submittedName>
</protein>
<dbReference type="EMBL" id="DRNO01000127">
    <property type="protein sequence ID" value="HFC03601.1"/>
    <property type="molecule type" value="Genomic_DNA"/>
</dbReference>
<dbReference type="Pfam" id="PF12679">
    <property type="entry name" value="ABC2_membrane_2"/>
    <property type="match status" value="1"/>
</dbReference>
<dbReference type="AlphaFoldDB" id="A0A7V2SL71"/>
<proteinExistence type="predicted"/>
<keyword evidence="1" id="KW-0472">Membrane</keyword>
<keyword evidence="1" id="KW-0812">Transmembrane</keyword>
<evidence type="ECO:0000313" key="2">
    <source>
        <dbReference type="EMBL" id="HFC03601.1"/>
    </source>
</evidence>
<feature type="transmembrane region" description="Helical" evidence="1">
    <location>
        <begin position="53"/>
        <end position="72"/>
    </location>
</feature>
<feature type="transmembrane region" description="Helical" evidence="1">
    <location>
        <begin position="21"/>
        <end position="41"/>
    </location>
</feature>
<dbReference type="GO" id="GO:0140359">
    <property type="term" value="F:ABC-type transporter activity"/>
    <property type="evidence" value="ECO:0007669"/>
    <property type="project" value="InterPro"/>
</dbReference>
<dbReference type="PANTHER" id="PTHR43471:SF1">
    <property type="entry name" value="ABC TRANSPORTER PERMEASE PROTEIN NOSY-RELATED"/>
    <property type="match status" value="1"/>
</dbReference>
<feature type="transmembrane region" description="Helical" evidence="1">
    <location>
        <begin position="171"/>
        <end position="194"/>
    </location>
</feature>
<dbReference type="Proteomes" id="UP000885722">
    <property type="component" value="Unassembled WGS sequence"/>
</dbReference>